<evidence type="ECO:0000313" key="1">
    <source>
        <dbReference type="EMBL" id="CAF4797040.1"/>
    </source>
</evidence>
<keyword evidence="2" id="KW-1185">Reference proteome</keyword>
<organism evidence="1 2">
    <name type="scientific">Pieris macdunnoughi</name>
    <dbReference type="NCBI Taxonomy" id="345717"/>
    <lineage>
        <taxon>Eukaryota</taxon>
        <taxon>Metazoa</taxon>
        <taxon>Ecdysozoa</taxon>
        <taxon>Arthropoda</taxon>
        <taxon>Hexapoda</taxon>
        <taxon>Insecta</taxon>
        <taxon>Pterygota</taxon>
        <taxon>Neoptera</taxon>
        <taxon>Endopterygota</taxon>
        <taxon>Lepidoptera</taxon>
        <taxon>Glossata</taxon>
        <taxon>Ditrysia</taxon>
        <taxon>Papilionoidea</taxon>
        <taxon>Pieridae</taxon>
        <taxon>Pierinae</taxon>
        <taxon>Pieris</taxon>
    </lineage>
</organism>
<proteinExistence type="predicted"/>
<dbReference type="CDD" id="cd00104">
    <property type="entry name" value="KAZAL_FS"/>
    <property type="match status" value="1"/>
</dbReference>
<accession>A0A821NY00</accession>
<dbReference type="InterPro" id="IPR036058">
    <property type="entry name" value="Kazal_dom_sf"/>
</dbReference>
<name>A0A821NY00_9NEOP</name>
<dbReference type="SUPFAM" id="SSF100895">
    <property type="entry name" value="Kazal-type serine protease inhibitors"/>
    <property type="match status" value="1"/>
</dbReference>
<dbReference type="OrthoDB" id="7478217at2759"/>
<dbReference type="AlphaFoldDB" id="A0A821NY00"/>
<dbReference type="Gene3D" id="3.30.60.30">
    <property type="match status" value="1"/>
</dbReference>
<evidence type="ECO:0000313" key="2">
    <source>
        <dbReference type="Proteomes" id="UP000663880"/>
    </source>
</evidence>
<dbReference type="EMBL" id="CAJOBZ010000005">
    <property type="protein sequence ID" value="CAF4797040.1"/>
    <property type="molecule type" value="Genomic_DNA"/>
</dbReference>
<protein>
    <submittedName>
        <fullName evidence="1">Uncharacterized protein</fullName>
    </submittedName>
</protein>
<dbReference type="Proteomes" id="UP000663880">
    <property type="component" value="Unassembled WGS sequence"/>
</dbReference>
<comment type="caution">
    <text evidence="1">The sequence shown here is derived from an EMBL/GenBank/DDBJ whole genome shotgun (WGS) entry which is preliminary data.</text>
</comment>
<sequence length="169" mass="20057">MVQEEKYTVQCWLDSGIYAGLSQIFEPKMFGWYPMVWTARRQALTHPLHTQSITTRKKNKVRQKSDPHYGYEPYWEGYGEVCGRGKNYTHKTFENYCQLLNHDCSGREKWMIAYRGPCQNGTLKTYPTKRADFIDRAKKYQSEFYKKNPTTVKFAIKKTLPHRSFTTRS</sequence>
<reference evidence="1" key="1">
    <citation type="submission" date="2021-02" db="EMBL/GenBank/DDBJ databases">
        <authorList>
            <person name="Steward A R."/>
        </authorList>
    </citation>
    <scope>NUCLEOTIDE SEQUENCE</scope>
</reference>
<gene>
    <name evidence="1" type="ORF">PMACD_LOCUS3219</name>
</gene>